<dbReference type="InterPro" id="IPR012675">
    <property type="entry name" value="Beta-grasp_dom_sf"/>
</dbReference>
<organism evidence="2 3">
    <name type="scientific">Sulfurisphaera ohwakuensis</name>
    <dbReference type="NCBI Taxonomy" id="69656"/>
    <lineage>
        <taxon>Archaea</taxon>
        <taxon>Thermoproteota</taxon>
        <taxon>Thermoprotei</taxon>
        <taxon>Sulfolobales</taxon>
        <taxon>Sulfolobaceae</taxon>
        <taxon>Sulfurisphaera</taxon>
    </lineage>
</organism>
<proteinExistence type="predicted"/>
<dbReference type="Proteomes" id="UP000582213">
    <property type="component" value="Unassembled WGS sequence"/>
</dbReference>
<dbReference type="GeneID" id="95643355"/>
<dbReference type="InterPro" id="IPR003448">
    <property type="entry name" value="Mopterin_biosynth_MoaE"/>
</dbReference>
<evidence type="ECO:0000313" key="4">
    <source>
        <dbReference type="Proteomes" id="UP000582213"/>
    </source>
</evidence>
<dbReference type="RefSeq" id="WP_156013758.1">
    <property type="nucleotide sequence ID" value="NZ_AP031374.1"/>
</dbReference>
<evidence type="ECO:0000313" key="1">
    <source>
        <dbReference type="EMBL" id="MBB5252886.1"/>
    </source>
</evidence>
<dbReference type="Gene3D" id="3.10.20.30">
    <property type="match status" value="1"/>
</dbReference>
<evidence type="ECO:0000313" key="3">
    <source>
        <dbReference type="Proteomes" id="UP000427373"/>
    </source>
</evidence>
<keyword evidence="1" id="KW-0808">Transferase</keyword>
<name>A0A650CEB5_SULOH</name>
<dbReference type="KEGG" id="soh:D1869_02470"/>
<dbReference type="InterPro" id="IPR003749">
    <property type="entry name" value="ThiS/MoaD-like"/>
</dbReference>
<evidence type="ECO:0000313" key="2">
    <source>
        <dbReference type="EMBL" id="QGR16181.1"/>
    </source>
</evidence>
<dbReference type="Gene3D" id="3.90.1170.40">
    <property type="entry name" value="Molybdopterin biosynthesis MoaE subunit"/>
    <property type="match status" value="1"/>
</dbReference>
<dbReference type="SUPFAM" id="SSF54690">
    <property type="entry name" value="Molybdopterin synthase subunit MoaE"/>
    <property type="match status" value="1"/>
</dbReference>
<dbReference type="InterPro" id="IPR010038">
    <property type="entry name" value="MoaD_arc-typ"/>
</dbReference>
<keyword evidence="3" id="KW-1185">Reference proteome</keyword>
<protein>
    <submittedName>
        <fullName evidence="2">MoaD family protein</fullName>
    </submittedName>
    <submittedName>
        <fullName evidence="1">Molybdopterin synthase catalytic subunit</fullName>
        <ecNumber evidence="1">2.8.1.12</ecNumber>
    </submittedName>
</protein>
<gene>
    <name evidence="2" type="ORF">D1869_02470</name>
    <name evidence="1" type="ORF">HNQ62_000619</name>
</gene>
<dbReference type="GO" id="GO:0006777">
    <property type="term" value="P:Mo-molybdopterin cofactor biosynthetic process"/>
    <property type="evidence" value="ECO:0007669"/>
    <property type="project" value="InterPro"/>
</dbReference>
<dbReference type="GO" id="GO:0030366">
    <property type="term" value="F:molybdopterin synthase activity"/>
    <property type="evidence" value="ECO:0007669"/>
    <property type="project" value="UniProtKB-EC"/>
</dbReference>
<dbReference type="SUPFAM" id="SSF54285">
    <property type="entry name" value="MoaD/ThiS"/>
    <property type="match status" value="1"/>
</dbReference>
<dbReference type="Proteomes" id="UP000427373">
    <property type="component" value="Chromosome"/>
</dbReference>
<dbReference type="EC" id="2.8.1.12" evidence="1"/>
<reference evidence="2 3" key="1">
    <citation type="submission" date="2019-10" db="EMBL/GenBank/DDBJ databases">
        <title>Genome Sequences from Six Type Strain Members of the Archaeal Family Sulfolobaceae: Acidianus ambivalens, Acidianus infernus, Metallosphaera prunae, Stygiolobus azoricus, Sulfolobus metallicus, and Sulfurisphaera ohwakuensis.</title>
        <authorList>
            <person name="Counts J.A."/>
            <person name="Kelly R.M."/>
        </authorList>
    </citation>
    <scope>NUCLEOTIDE SEQUENCE [LARGE SCALE GENOMIC DNA]</scope>
    <source>
        <strain evidence="2 3">TA-1</strain>
    </source>
</reference>
<dbReference type="InterPro" id="IPR016155">
    <property type="entry name" value="Mopterin_synth/thiamin_S_b"/>
</dbReference>
<dbReference type="PANTHER" id="PTHR23404">
    <property type="entry name" value="MOLYBDOPTERIN SYNTHASE RELATED"/>
    <property type="match status" value="1"/>
</dbReference>
<accession>A0A650CEB5</accession>
<dbReference type="CDD" id="cd00756">
    <property type="entry name" value="MoaE"/>
    <property type="match status" value="1"/>
</dbReference>
<dbReference type="EMBL" id="JACHFY010000002">
    <property type="protein sequence ID" value="MBB5252886.1"/>
    <property type="molecule type" value="Genomic_DNA"/>
</dbReference>
<dbReference type="EMBL" id="CP045484">
    <property type="protein sequence ID" value="QGR16181.1"/>
    <property type="molecule type" value="Genomic_DNA"/>
</dbReference>
<dbReference type="CDD" id="cd00754">
    <property type="entry name" value="Ubl_MoaD"/>
    <property type="match status" value="1"/>
</dbReference>
<dbReference type="OrthoDB" id="45235at2157"/>
<dbReference type="Pfam" id="PF02597">
    <property type="entry name" value="ThiS"/>
    <property type="match status" value="1"/>
</dbReference>
<reference evidence="1 4" key="2">
    <citation type="submission" date="2020-08" db="EMBL/GenBank/DDBJ databases">
        <title>Genomic Encyclopedia of Type Strains, Phase IV (KMG-IV): sequencing the most valuable type-strain genomes for metagenomic binning, comparative biology and taxonomic classification.</title>
        <authorList>
            <person name="Goeker M."/>
        </authorList>
    </citation>
    <scope>NUCLEOTIDE SEQUENCE [LARGE SCALE GENOMIC DNA]</scope>
    <source>
        <strain evidence="1 4">DSM 12421</strain>
    </source>
</reference>
<sequence>MKVRLRYFSFIQDFTNKSFEEIETECKTVDCLLGQLSSLYGEEFLKVIKNGLGSVRITILVNGKANVNNINDGDEIAFLPPPSGGELYVSKRFDLLEEIKKFREKAPPEAGSLVIYLGFVKGIVENHKVYELKYEAYEEYTRRRFKEIIDEVKKKYNDLVDLQIIHVIDNMKPGEDVLLIMALGKGRKDAIHAVEETLELVKHTTGIWKLEIRDDGEFWVVAGNTRVRRNEKGSST</sequence>
<dbReference type="Pfam" id="PF02391">
    <property type="entry name" value="MoaE"/>
    <property type="match status" value="1"/>
</dbReference>
<dbReference type="InterPro" id="IPR036563">
    <property type="entry name" value="MoaE_sf"/>
</dbReference>
<dbReference type="NCBIfam" id="TIGR01687">
    <property type="entry name" value="moaD_arch"/>
    <property type="match status" value="1"/>
</dbReference>
<dbReference type="AlphaFoldDB" id="A0A650CEB5"/>